<gene>
    <name evidence="2" type="ORF">BYL167_LOCUS7552</name>
</gene>
<reference evidence="2" key="1">
    <citation type="submission" date="2021-02" db="EMBL/GenBank/DDBJ databases">
        <authorList>
            <person name="Nowell W R."/>
        </authorList>
    </citation>
    <scope>NUCLEOTIDE SEQUENCE</scope>
</reference>
<dbReference type="PANTHER" id="PTHR35180:SF7">
    <property type="entry name" value="SRCR DOMAIN-CONTAINING PROTEIN"/>
    <property type="match status" value="1"/>
</dbReference>
<evidence type="ECO:0000313" key="2">
    <source>
        <dbReference type="EMBL" id="CAF3883081.1"/>
    </source>
</evidence>
<comment type="caution">
    <text evidence="2">The sequence shown here is derived from an EMBL/GenBank/DDBJ whole genome shotgun (WGS) entry which is preliminary data.</text>
</comment>
<evidence type="ECO:0000313" key="3">
    <source>
        <dbReference type="Proteomes" id="UP000681967"/>
    </source>
</evidence>
<keyword evidence="1" id="KW-0732">Signal</keyword>
<dbReference type="EMBL" id="CAJOBH010001972">
    <property type="protein sequence ID" value="CAF3883081.1"/>
    <property type="molecule type" value="Genomic_DNA"/>
</dbReference>
<dbReference type="AlphaFoldDB" id="A0A8S2L5F9"/>
<feature type="signal peptide" evidence="1">
    <location>
        <begin position="1"/>
        <end position="21"/>
    </location>
</feature>
<accession>A0A8S2L5F9</accession>
<organism evidence="2 3">
    <name type="scientific">Rotaria magnacalcarata</name>
    <dbReference type="NCBI Taxonomy" id="392030"/>
    <lineage>
        <taxon>Eukaryota</taxon>
        <taxon>Metazoa</taxon>
        <taxon>Spiralia</taxon>
        <taxon>Gnathifera</taxon>
        <taxon>Rotifera</taxon>
        <taxon>Eurotatoria</taxon>
        <taxon>Bdelloidea</taxon>
        <taxon>Philodinida</taxon>
        <taxon>Philodinidae</taxon>
        <taxon>Rotaria</taxon>
    </lineage>
</organism>
<feature type="chain" id="PRO_5035865051" evidence="1">
    <location>
        <begin position="22"/>
        <end position="161"/>
    </location>
</feature>
<protein>
    <submittedName>
        <fullName evidence="2">Uncharacterized protein</fullName>
    </submittedName>
</protein>
<dbReference type="PANTHER" id="PTHR35180">
    <property type="entry name" value="PROTEIN CBG06219"/>
    <property type="match status" value="1"/>
</dbReference>
<dbReference type="Proteomes" id="UP000681967">
    <property type="component" value="Unassembled WGS sequence"/>
</dbReference>
<name>A0A8S2L5F9_9BILA</name>
<sequence>MLNVRLVSCIILISLVLSTFAAIEAPCQWYGTAPFCFFGNSCPTNCPQINSSNRGDGASCWFGVKNYCCCPKKTFDSIVNTLSRLTMASLKIAATLVFLLLLTTGQTSADSLCKWYGIGPFCFIGNTCPDGCVKVAENDKGDGMTCWFSQKKYCCCLPFGR</sequence>
<proteinExistence type="predicted"/>
<evidence type="ECO:0000256" key="1">
    <source>
        <dbReference type="SAM" id="SignalP"/>
    </source>
</evidence>